<reference evidence="2" key="1">
    <citation type="submission" date="2021-07" db="EMBL/GenBank/DDBJ databases">
        <authorList>
            <person name="Catto M.A."/>
            <person name="Jacobson A."/>
            <person name="Kennedy G."/>
            <person name="Labadie P."/>
            <person name="Hunt B.G."/>
            <person name="Srinivasan R."/>
        </authorList>
    </citation>
    <scope>NUCLEOTIDE SEQUENCE</scope>
    <source>
        <strain evidence="2">PL_HMW_Pooled</strain>
        <tissue evidence="2">Head</tissue>
    </source>
</reference>
<gene>
    <name evidence="2" type="ORF">KUF71_010762</name>
</gene>
<dbReference type="EMBL" id="JAHWGI010001040">
    <property type="protein sequence ID" value="KAK3921590.1"/>
    <property type="molecule type" value="Genomic_DNA"/>
</dbReference>
<evidence type="ECO:0000313" key="3">
    <source>
        <dbReference type="Proteomes" id="UP001219518"/>
    </source>
</evidence>
<feature type="region of interest" description="Disordered" evidence="1">
    <location>
        <begin position="39"/>
        <end position="66"/>
    </location>
</feature>
<comment type="caution">
    <text evidence="2">The sequence shown here is derived from an EMBL/GenBank/DDBJ whole genome shotgun (WGS) entry which is preliminary data.</text>
</comment>
<accession>A0AAE1LJC5</accession>
<dbReference type="AlphaFoldDB" id="A0AAE1LJC5"/>
<organism evidence="2 3">
    <name type="scientific">Frankliniella fusca</name>
    <dbReference type="NCBI Taxonomy" id="407009"/>
    <lineage>
        <taxon>Eukaryota</taxon>
        <taxon>Metazoa</taxon>
        <taxon>Ecdysozoa</taxon>
        <taxon>Arthropoda</taxon>
        <taxon>Hexapoda</taxon>
        <taxon>Insecta</taxon>
        <taxon>Pterygota</taxon>
        <taxon>Neoptera</taxon>
        <taxon>Paraneoptera</taxon>
        <taxon>Thysanoptera</taxon>
        <taxon>Terebrantia</taxon>
        <taxon>Thripoidea</taxon>
        <taxon>Thripidae</taxon>
        <taxon>Frankliniella</taxon>
    </lineage>
</organism>
<dbReference type="Proteomes" id="UP001219518">
    <property type="component" value="Unassembled WGS sequence"/>
</dbReference>
<feature type="region of interest" description="Disordered" evidence="1">
    <location>
        <begin position="82"/>
        <end position="109"/>
    </location>
</feature>
<dbReference type="PANTHER" id="PTHR31025">
    <property type="entry name" value="SI:CH211-196P9.1-RELATED"/>
    <property type="match status" value="1"/>
</dbReference>
<protein>
    <submittedName>
        <fullName evidence="2">Efflux pump himE</fullName>
    </submittedName>
</protein>
<name>A0AAE1LJC5_9NEOP</name>
<feature type="compositionally biased region" description="Low complexity" evidence="1">
    <location>
        <begin position="45"/>
        <end position="58"/>
    </location>
</feature>
<dbReference type="PANTHER" id="PTHR31025:SF9">
    <property type="entry name" value="SI:DKEY-286J15.1"/>
    <property type="match status" value="1"/>
</dbReference>
<evidence type="ECO:0000256" key="1">
    <source>
        <dbReference type="SAM" id="MobiDB-lite"/>
    </source>
</evidence>
<evidence type="ECO:0000313" key="2">
    <source>
        <dbReference type="EMBL" id="KAK3921590.1"/>
    </source>
</evidence>
<reference evidence="2" key="2">
    <citation type="journal article" date="2023" name="BMC Genomics">
        <title>Pest status, molecular evolution, and epigenetic factors derived from the genome assembly of Frankliniella fusca, a thysanopteran phytovirus vector.</title>
        <authorList>
            <person name="Catto M.A."/>
            <person name="Labadie P.E."/>
            <person name="Jacobson A.L."/>
            <person name="Kennedy G.G."/>
            <person name="Srinivasan R."/>
            <person name="Hunt B.G."/>
        </authorList>
    </citation>
    <scope>NUCLEOTIDE SEQUENCE</scope>
    <source>
        <strain evidence="2">PL_HMW_Pooled</strain>
    </source>
</reference>
<proteinExistence type="predicted"/>
<keyword evidence="3" id="KW-1185">Reference proteome</keyword>
<sequence>MAGRHIMRQTDASLRELGISTGYRMDILDSVKNYSVTETGNADQNLSNNSSNLISMSSEVNEGNDNQASGALITEIEQGSNTQTCSSTNTQTSSSANTQTSSSANTQTCSSNDASQMLLLSDSDPDFVSALNAPSRVNRILEKSYNELYVKYNVQSIIEKGNGGQEIISLLDRNGYVSGSQRLRLVNILMTHLLNNVADPALVSTNMREAMAICLVFRWRTLCSVMYKKEDRPWYDWYNPVHNMGALNHQLQTAHRALKKKGKGIRKPEARAKRPRVLKELPCNTMSDAVDDPDPEDYAQDTNELKFMDASSLNKATVLSLMSRTFGRRREYMAVKTLITTSEVVEKFPKFLSYHGDVLDQEFDLLFPGKGKNFIRNFTTEFVPRILKIAENEQDKFSNCSSFCDDTLNATVILGKILPTPRRTFAHEEKMPLHPGLPDFFRMIPLGSNPQEEAAKHRQEAGYPIQPHIMAVGHPKAMGTMYLVVGDGKIIELHRTATPTKAIDLLFKTYHALNIHYPLGWKNVLRFIAVHIFYIPPEGKRESQFQEQLRRIKNTSL</sequence>